<accession>A0A4V0NDG2</accession>
<sequence>MGSAGTGGTGSAGTGGVGGAGTGGMGGMPAFDPPFILGADISSVQEAIDNGATYTDTDGNEKGILELLKNHGFNYIRLRTFVDPGTSYGYAFGTGGSCAKSETYCDKDHTIEFGKQIKEAGMGFLLDFHYSDTWADPGKQIIPEAWRDAQSIDEMAGLLKAYTKDVVAALVTAGARPDMVQIGNEITPGMLIHVPAADTDCWGNNSVVNPKGLTGRATNQNWDNLAALLKAGIAGVKEVDDTIKIMLHVENTEDVNGVTWWVNSAKTRGVAFDVLGLSCYTAFQGQPAVWQNTFNTLAETFPDLSFAIAEYNPERTKANQIMRDLPDGRGLGTFFWEPTQSGSWGSSLFTQQGGTYRANSDDFAEFDAIKASFGLE</sequence>
<dbReference type="Proteomes" id="UP000295781">
    <property type="component" value="Chromosome"/>
</dbReference>
<evidence type="ECO:0000256" key="3">
    <source>
        <dbReference type="ARBA" id="ARBA00012556"/>
    </source>
</evidence>
<dbReference type="EMBL" id="CP012670">
    <property type="protein sequence ID" value="AUX22562.1"/>
    <property type="molecule type" value="Genomic_DNA"/>
</dbReference>
<evidence type="ECO:0000256" key="1">
    <source>
        <dbReference type="ARBA" id="ARBA00001695"/>
    </source>
</evidence>
<dbReference type="PANTHER" id="PTHR34983">
    <property type="entry name" value="ARABINOGALACTAN ENDO-BETA-1,4-GALACTANASE A"/>
    <property type="match status" value="1"/>
</dbReference>
<gene>
    <name evidence="7" type="ORF">SOCEGT47_030650</name>
</gene>
<dbReference type="SUPFAM" id="SSF51445">
    <property type="entry name" value="(Trans)glycosidases"/>
    <property type="match status" value="1"/>
</dbReference>
<comment type="similarity">
    <text evidence="2 6">Belongs to the glycosyl hydrolase 53 family.</text>
</comment>
<evidence type="ECO:0000256" key="4">
    <source>
        <dbReference type="ARBA" id="ARBA00022801"/>
    </source>
</evidence>
<protein>
    <recommendedName>
        <fullName evidence="3 6">Arabinogalactan endo-beta-1,4-galactanase</fullName>
        <ecNumber evidence="3 6">3.2.1.89</ecNumber>
    </recommendedName>
</protein>
<dbReference type="GO" id="GO:0031218">
    <property type="term" value="F:arabinogalactan endo-1,4-beta-galactosidase activity"/>
    <property type="evidence" value="ECO:0007669"/>
    <property type="project" value="UniProtKB-EC"/>
</dbReference>
<evidence type="ECO:0000313" key="8">
    <source>
        <dbReference type="Proteomes" id="UP000295781"/>
    </source>
</evidence>
<proteinExistence type="inferred from homology"/>
<evidence type="ECO:0000256" key="2">
    <source>
        <dbReference type="ARBA" id="ARBA00010687"/>
    </source>
</evidence>
<dbReference type="InterPro" id="IPR011683">
    <property type="entry name" value="Glyco_hydro_53"/>
</dbReference>
<dbReference type="GO" id="GO:0045490">
    <property type="term" value="P:pectin catabolic process"/>
    <property type="evidence" value="ECO:0007669"/>
    <property type="project" value="TreeGrafter"/>
</dbReference>
<keyword evidence="5 6" id="KW-0326">Glycosidase</keyword>
<name>A0A4V0NDG2_SORCE</name>
<dbReference type="PANTHER" id="PTHR34983:SF1">
    <property type="entry name" value="ARABINOGALACTAN ENDO-BETA-1,4-GALACTANASE A"/>
    <property type="match status" value="1"/>
</dbReference>
<dbReference type="GO" id="GO:0015926">
    <property type="term" value="F:glucosidase activity"/>
    <property type="evidence" value="ECO:0007669"/>
    <property type="project" value="InterPro"/>
</dbReference>
<reference evidence="7 8" key="1">
    <citation type="submission" date="2015-09" db="EMBL/GenBank/DDBJ databases">
        <title>Sorangium comparison.</title>
        <authorList>
            <person name="Zaburannyi N."/>
            <person name="Bunk B."/>
            <person name="Overmann J."/>
            <person name="Mueller R."/>
        </authorList>
    </citation>
    <scope>NUCLEOTIDE SEQUENCE [LARGE SCALE GENOMIC DNA]</scope>
    <source>
        <strain evidence="7 8">So ceGT47</strain>
    </source>
</reference>
<dbReference type="AlphaFoldDB" id="A0A4V0NDG2"/>
<dbReference type="Gene3D" id="3.20.20.80">
    <property type="entry name" value="Glycosidases"/>
    <property type="match status" value="1"/>
</dbReference>
<evidence type="ECO:0000256" key="5">
    <source>
        <dbReference type="ARBA" id="ARBA00023295"/>
    </source>
</evidence>
<organism evidence="7 8">
    <name type="scientific">Sorangium cellulosum</name>
    <name type="common">Polyangium cellulosum</name>
    <dbReference type="NCBI Taxonomy" id="56"/>
    <lineage>
        <taxon>Bacteria</taxon>
        <taxon>Pseudomonadati</taxon>
        <taxon>Myxococcota</taxon>
        <taxon>Polyangia</taxon>
        <taxon>Polyangiales</taxon>
        <taxon>Polyangiaceae</taxon>
        <taxon>Sorangium</taxon>
    </lineage>
</organism>
<comment type="catalytic activity">
    <reaction evidence="1 6">
        <text>The enzyme specifically hydrolyzes (1-&gt;4)-beta-D-galactosidic linkages in type I arabinogalactans.</text>
        <dbReference type="EC" id="3.2.1.89"/>
    </reaction>
</comment>
<evidence type="ECO:0000313" key="7">
    <source>
        <dbReference type="EMBL" id="AUX22562.1"/>
    </source>
</evidence>
<dbReference type="Pfam" id="PF07745">
    <property type="entry name" value="Glyco_hydro_53"/>
    <property type="match status" value="1"/>
</dbReference>
<dbReference type="InterPro" id="IPR017853">
    <property type="entry name" value="GH"/>
</dbReference>
<dbReference type="EC" id="3.2.1.89" evidence="3 6"/>
<keyword evidence="4 6" id="KW-0378">Hydrolase</keyword>
<evidence type="ECO:0000256" key="6">
    <source>
        <dbReference type="RuleBase" id="RU361192"/>
    </source>
</evidence>